<keyword evidence="3" id="KW-0132">Cell division</keyword>
<sequence>MSSVIERYHALVAAGELRPDPDQQAAAARLNILQQELEAAPPRGSTLWKLLRKAPEPPRGLYMWGGVGRGKSMLMDLFFDTVQVRNKKRAHFHEFMLDVHARLAEVRKAEKGDPIPPVVDSLAEEARLLCFDEMVVNNMADAAIMSRLFTGLLDKRVTVVTTSNRAPDELYKDGLNRQLFLPFIDLIKDRLDVLTLDGPTDYRLDRLGDAQLWHSPNGPEATRALSDAFFRLTDYPVENRAKVPAEDIEVQGGRTLHVPKSLKGVAVFSFKRLCAEARGAPDYLAIARRFHTVIIVGIPVLGPENRNEAARFVTLIDALYEYKVKLLASADAEPAQLYPRGDGAFEFERTVSRLMEMQSDDYLALGHGPK</sequence>
<dbReference type="GO" id="GO:0051301">
    <property type="term" value="P:cell division"/>
    <property type="evidence" value="ECO:0007669"/>
    <property type="project" value="UniProtKB-KW"/>
</dbReference>
<dbReference type="Gene3D" id="3.40.50.300">
    <property type="entry name" value="P-loop containing nucleotide triphosphate hydrolases"/>
    <property type="match status" value="1"/>
</dbReference>
<keyword evidence="4" id="KW-1185">Reference proteome</keyword>
<evidence type="ECO:0000256" key="2">
    <source>
        <dbReference type="ARBA" id="ARBA00022840"/>
    </source>
</evidence>
<evidence type="ECO:0000313" key="4">
    <source>
        <dbReference type="Proteomes" id="UP001203512"/>
    </source>
</evidence>
<evidence type="ECO:0000313" key="3">
    <source>
        <dbReference type="EMBL" id="MCK0531953.1"/>
    </source>
</evidence>
<name>A0ABT0DXW9_9SPHN</name>
<keyword evidence="1" id="KW-0547">Nucleotide-binding</keyword>
<dbReference type="EMBL" id="JALKHS010000006">
    <property type="protein sequence ID" value="MCK0531953.1"/>
    <property type="molecule type" value="Genomic_DNA"/>
</dbReference>
<organism evidence="3 4">
    <name type="scientific">Sphingobium agri</name>
    <dbReference type="NCBI Taxonomy" id="2933566"/>
    <lineage>
        <taxon>Bacteria</taxon>
        <taxon>Pseudomonadati</taxon>
        <taxon>Pseudomonadota</taxon>
        <taxon>Alphaproteobacteria</taxon>
        <taxon>Sphingomonadales</taxon>
        <taxon>Sphingomonadaceae</taxon>
        <taxon>Sphingobium</taxon>
    </lineage>
</organism>
<dbReference type="Proteomes" id="UP001203512">
    <property type="component" value="Unassembled WGS sequence"/>
</dbReference>
<dbReference type="InterPro" id="IPR005654">
    <property type="entry name" value="ATPase_AFG1-like"/>
</dbReference>
<reference evidence="3 4" key="1">
    <citation type="submission" date="2022-04" db="EMBL/GenBank/DDBJ databases">
        <authorList>
            <person name="Huq M.A."/>
        </authorList>
    </citation>
    <scope>NUCLEOTIDE SEQUENCE [LARGE SCALE GENOMIC DNA]</scope>
    <source>
        <strain evidence="3 4">MAH-33</strain>
    </source>
</reference>
<accession>A0ABT0DXW9</accession>
<keyword evidence="2" id="KW-0067">ATP-binding</keyword>
<dbReference type="NCBIfam" id="NF040713">
    <property type="entry name" value="ZapE"/>
    <property type="match status" value="1"/>
</dbReference>
<evidence type="ECO:0000256" key="1">
    <source>
        <dbReference type="ARBA" id="ARBA00022741"/>
    </source>
</evidence>
<comment type="caution">
    <text evidence="3">The sequence shown here is derived from an EMBL/GenBank/DDBJ whole genome shotgun (WGS) entry which is preliminary data.</text>
</comment>
<dbReference type="Pfam" id="PF03969">
    <property type="entry name" value="AFG1_ATPase"/>
    <property type="match status" value="1"/>
</dbReference>
<dbReference type="SUPFAM" id="SSF52540">
    <property type="entry name" value="P-loop containing nucleoside triphosphate hydrolases"/>
    <property type="match status" value="1"/>
</dbReference>
<gene>
    <name evidence="3" type="primary">zapE</name>
    <name evidence="3" type="ORF">MU848_10215</name>
</gene>
<proteinExistence type="predicted"/>
<dbReference type="PANTHER" id="PTHR12169">
    <property type="entry name" value="ATPASE N2B"/>
    <property type="match status" value="1"/>
</dbReference>
<keyword evidence="3" id="KW-0131">Cell cycle</keyword>
<dbReference type="InterPro" id="IPR027417">
    <property type="entry name" value="P-loop_NTPase"/>
</dbReference>
<dbReference type="RefSeq" id="WP_247231568.1">
    <property type="nucleotide sequence ID" value="NZ_JALKHS010000006.1"/>
</dbReference>
<protein>
    <submittedName>
        <fullName evidence="3">Cell division protein ZapE</fullName>
    </submittedName>
</protein>
<dbReference type="PANTHER" id="PTHR12169:SF6">
    <property type="entry name" value="AFG1-LIKE ATPASE"/>
    <property type="match status" value="1"/>
</dbReference>